<dbReference type="Proteomes" id="UP001163321">
    <property type="component" value="Chromosome 13"/>
</dbReference>
<reference evidence="1 2" key="1">
    <citation type="journal article" date="2022" name="bioRxiv">
        <title>The genome of the oomycete Peronosclerospora sorghi, a cosmopolitan pathogen of maize and sorghum, is inflated with dispersed pseudogenes.</title>
        <authorList>
            <person name="Fletcher K."/>
            <person name="Martin F."/>
            <person name="Isakeit T."/>
            <person name="Cavanaugh K."/>
            <person name="Magill C."/>
            <person name="Michelmore R."/>
        </authorList>
    </citation>
    <scope>NUCLEOTIDE SEQUENCE [LARGE SCALE GENOMIC DNA]</scope>
    <source>
        <strain evidence="1">P6</strain>
    </source>
</reference>
<evidence type="ECO:0000313" key="2">
    <source>
        <dbReference type="Proteomes" id="UP001163321"/>
    </source>
</evidence>
<evidence type="ECO:0000313" key="1">
    <source>
        <dbReference type="EMBL" id="KAI9917361.1"/>
    </source>
</evidence>
<keyword evidence="2" id="KW-1185">Reference proteome</keyword>
<sequence>MQLLVAFVATVALFGPHALVSGKTVRDPNDKGEPLFPDGHPNITYLTDANWDEHMAKTDKPWLVDFYHPFCPFCKQFVPSFIELAAYYKELGTLHVGALSCMDHVKCRRVSITGFPTLMTLNFDKKRPKKENKRIVGSHTVQEVKDYVNNLIAEVAFNETGSWPPGYTPPVKAKNKTEETNATKEMETSATTPAPAIWEETNLPMNQTTRLQDAASAFVFGLKQGVFMGSDVMDDEALDALKGWLKMVSQTFPGVINRKVITSLYEKVKDKELLDFDTWDAMLRAWQESTVAAFKAEEDQLDFTGIDVPEWQRLNDLFLGEGATYRACALYTCGQWTMFHMLTLNPPETEPRSSELMVSVAASIRRFVKHFFGCVDCRNHFLQESTVQTVKMIQDAEDKPMELRRWLWKQHNSVNKRIHHPIWPKPEVCPTCGTEAAWEMVEVDKWLSKTYTYRDTEAPAKVVVASAPSVESPALRVEDEKETEETKAVVEESAAPNVFAANEANGPIAVEPKGGDEYRPKDAELGIKNAANTLELVSNSKVKATDGLQGTVAPSVTVFLWYLLPLAAVGAYLVYVRSRATKQKAYRLVPRS</sequence>
<gene>
    <name evidence="1" type="ORF">PsorP6_012434</name>
</gene>
<name>A0ACC0WI24_9STRA</name>
<accession>A0ACC0WI24</accession>
<protein>
    <submittedName>
        <fullName evidence="1">Uncharacterized protein</fullName>
    </submittedName>
</protein>
<proteinExistence type="predicted"/>
<organism evidence="1 2">
    <name type="scientific">Peronosclerospora sorghi</name>
    <dbReference type="NCBI Taxonomy" id="230839"/>
    <lineage>
        <taxon>Eukaryota</taxon>
        <taxon>Sar</taxon>
        <taxon>Stramenopiles</taxon>
        <taxon>Oomycota</taxon>
        <taxon>Peronosporomycetes</taxon>
        <taxon>Peronosporales</taxon>
        <taxon>Peronosporaceae</taxon>
        <taxon>Peronosclerospora</taxon>
    </lineage>
</organism>
<comment type="caution">
    <text evidence="1">The sequence shown here is derived from an EMBL/GenBank/DDBJ whole genome shotgun (WGS) entry which is preliminary data.</text>
</comment>
<dbReference type="EMBL" id="CM047592">
    <property type="protein sequence ID" value="KAI9917361.1"/>
    <property type="molecule type" value="Genomic_DNA"/>
</dbReference>